<gene>
    <name evidence="1" type="ORF">BN000_01431</name>
</gene>
<evidence type="ECO:0000313" key="2">
    <source>
        <dbReference type="Proteomes" id="UP000199087"/>
    </source>
</evidence>
<name>A0A0U1NU78_9BACI</name>
<dbReference type="AlphaFoldDB" id="A0A0U1NU78"/>
<proteinExistence type="predicted"/>
<protein>
    <submittedName>
        <fullName evidence="1">Uncharacterized protein</fullName>
    </submittedName>
</protein>
<dbReference type="STRING" id="1499688.BN000_01431"/>
<sequence length="35" mass="3922">MVKITHAAIVKIKQEVQDIIDEGKKPFIRLTMGIG</sequence>
<organism evidence="1 2">
    <name type="scientific">Neobacillus massiliamazoniensis</name>
    <dbReference type="NCBI Taxonomy" id="1499688"/>
    <lineage>
        <taxon>Bacteria</taxon>
        <taxon>Bacillati</taxon>
        <taxon>Bacillota</taxon>
        <taxon>Bacilli</taxon>
        <taxon>Bacillales</taxon>
        <taxon>Bacillaceae</taxon>
        <taxon>Neobacillus</taxon>
    </lineage>
</organism>
<evidence type="ECO:0000313" key="1">
    <source>
        <dbReference type="EMBL" id="CRK81525.1"/>
    </source>
</evidence>
<dbReference type="Proteomes" id="UP000199087">
    <property type="component" value="Unassembled WGS sequence"/>
</dbReference>
<reference evidence="2" key="1">
    <citation type="submission" date="2015-05" db="EMBL/GenBank/DDBJ databases">
        <authorList>
            <person name="Urmite Genomes"/>
        </authorList>
    </citation>
    <scope>NUCLEOTIDE SEQUENCE [LARGE SCALE GENOMIC DNA]</scope>
    <source>
        <strain evidence="2">LF1</strain>
    </source>
</reference>
<accession>A0A0U1NU78</accession>
<dbReference type="EMBL" id="CVRB01000001">
    <property type="protein sequence ID" value="CRK81525.1"/>
    <property type="molecule type" value="Genomic_DNA"/>
</dbReference>
<keyword evidence="2" id="KW-1185">Reference proteome</keyword>